<protein>
    <submittedName>
        <fullName evidence="2">Uncharacterized protein</fullName>
    </submittedName>
</protein>
<keyword evidence="3" id="KW-1185">Reference proteome</keyword>
<dbReference type="AlphaFoldDB" id="A0AAN8ZW37"/>
<gene>
    <name evidence="2" type="ORF">SK128_020074</name>
</gene>
<feature type="region of interest" description="Disordered" evidence="1">
    <location>
        <begin position="1"/>
        <end position="31"/>
    </location>
</feature>
<evidence type="ECO:0000313" key="3">
    <source>
        <dbReference type="Proteomes" id="UP001381693"/>
    </source>
</evidence>
<organism evidence="2 3">
    <name type="scientific">Halocaridina rubra</name>
    <name type="common">Hawaiian red shrimp</name>
    <dbReference type="NCBI Taxonomy" id="373956"/>
    <lineage>
        <taxon>Eukaryota</taxon>
        <taxon>Metazoa</taxon>
        <taxon>Ecdysozoa</taxon>
        <taxon>Arthropoda</taxon>
        <taxon>Crustacea</taxon>
        <taxon>Multicrustacea</taxon>
        <taxon>Malacostraca</taxon>
        <taxon>Eumalacostraca</taxon>
        <taxon>Eucarida</taxon>
        <taxon>Decapoda</taxon>
        <taxon>Pleocyemata</taxon>
        <taxon>Caridea</taxon>
        <taxon>Atyoidea</taxon>
        <taxon>Atyidae</taxon>
        <taxon>Halocaridina</taxon>
    </lineage>
</organism>
<accession>A0AAN8ZW37</accession>
<name>A0AAN8ZW37_HALRR</name>
<sequence length="95" mass="10894">MEEAAAEERPSDSEQPSLSSTVQHVEAGKGKWKRVDDISSEVQCLVNVLHADMQSREEREKKNEKDKDRLFLLSLLNPVKKYRTIAFWCSHGNHA</sequence>
<comment type="caution">
    <text evidence="2">The sequence shown here is derived from an EMBL/GenBank/DDBJ whole genome shotgun (WGS) entry which is preliminary data.</text>
</comment>
<dbReference type="EMBL" id="JAXCGZ010015223">
    <property type="protein sequence ID" value="KAK7070836.1"/>
    <property type="molecule type" value="Genomic_DNA"/>
</dbReference>
<reference evidence="2 3" key="1">
    <citation type="submission" date="2023-11" db="EMBL/GenBank/DDBJ databases">
        <title>Halocaridina rubra genome assembly.</title>
        <authorList>
            <person name="Smith C."/>
        </authorList>
    </citation>
    <scope>NUCLEOTIDE SEQUENCE [LARGE SCALE GENOMIC DNA]</scope>
    <source>
        <strain evidence="2">EP-1</strain>
        <tissue evidence="2">Whole</tissue>
    </source>
</reference>
<evidence type="ECO:0000313" key="2">
    <source>
        <dbReference type="EMBL" id="KAK7070836.1"/>
    </source>
</evidence>
<dbReference type="Proteomes" id="UP001381693">
    <property type="component" value="Unassembled WGS sequence"/>
</dbReference>
<feature type="compositionally biased region" description="Polar residues" evidence="1">
    <location>
        <begin position="13"/>
        <end position="23"/>
    </location>
</feature>
<feature type="compositionally biased region" description="Basic and acidic residues" evidence="1">
    <location>
        <begin position="1"/>
        <end position="12"/>
    </location>
</feature>
<proteinExistence type="predicted"/>
<evidence type="ECO:0000256" key="1">
    <source>
        <dbReference type="SAM" id="MobiDB-lite"/>
    </source>
</evidence>
<feature type="non-terminal residue" evidence="2">
    <location>
        <position position="95"/>
    </location>
</feature>